<feature type="region of interest" description="Disordered" evidence="3">
    <location>
        <begin position="1"/>
        <end position="22"/>
    </location>
</feature>
<dbReference type="PRINTS" id="PR00633">
    <property type="entry name" value="RCCNDNSATION"/>
</dbReference>
<dbReference type="InterPro" id="IPR051625">
    <property type="entry name" value="Signaling_Regulatory_Domain"/>
</dbReference>
<comment type="caution">
    <text evidence="5">The sequence shown here is derived from an EMBL/GenBank/DDBJ whole genome shotgun (WGS) entry which is preliminary data.</text>
</comment>
<dbReference type="Gene3D" id="2.130.10.30">
    <property type="entry name" value="Regulator of chromosome condensation 1/beta-lactamase-inhibitor protein II"/>
    <property type="match status" value="1"/>
</dbReference>
<protein>
    <submittedName>
        <fullName evidence="5">RCC1 and BTB domain-containing protein 2</fullName>
    </submittedName>
</protein>
<dbReference type="SUPFAM" id="SSF50985">
    <property type="entry name" value="RCC1/BLIP-II"/>
    <property type="match status" value="1"/>
</dbReference>
<proteinExistence type="predicted"/>
<gene>
    <name evidence="5" type="ORF">ElyMa_003416600</name>
</gene>
<evidence type="ECO:0000313" key="6">
    <source>
        <dbReference type="Proteomes" id="UP000762676"/>
    </source>
</evidence>
<dbReference type="InterPro" id="IPR009091">
    <property type="entry name" value="RCC1/BLIP-II"/>
</dbReference>
<keyword evidence="6" id="KW-1185">Reference proteome</keyword>
<name>A0AAV4JSL7_9GAST</name>
<feature type="repeat" description="RCC1" evidence="2">
    <location>
        <begin position="107"/>
        <end position="158"/>
    </location>
</feature>
<feature type="repeat" description="RCC1" evidence="2">
    <location>
        <begin position="159"/>
        <end position="210"/>
    </location>
</feature>
<dbReference type="PROSITE" id="PS50012">
    <property type="entry name" value="RCC1_3"/>
    <property type="match status" value="4"/>
</dbReference>
<dbReference type="EMBL" id="BMAT01007031">
    <property type="protein sequence ID" value="GFS24487.1"/>
    <property type="molecule type" value="Genomic_DNA"/>
</dbReference>
<accession>A0AAV4JSL7</accession>
<sequence length="381" mass="42159">MTWGSNEEGQLGRGDVSEQASREPKLIGTLATDRHEVIQVTCGSDHTMVLTDAGLVGVWGSNSFGQLGIGRSVSHINHPEFITCLKGIPMAQVAAGGNHSFVLSKSGAVYGWGRNTFGQLGVKDTKDHDKPTQCWQLRSQRIKYICCGENHTACLTLDGRVFTFGAGSYGQLGHKSYDNEVLPKQVLELSGSEVSQIACGRLEMLRHLQADECPPPEVSDEIIKIFSSSSCLNGSFLLSEDKHFGSSSKKHSVNMSDVREFFQELAKLSNVKIIQNISTCIEQTLIPLLPTAPPDVESLRLYLMLPECHLFEESKLYSSIICPLAESLLALDKIDQNVFDNWWSSNQPSYFNRLVKTYKSCVEYLLRPPQPSDPLEVRSCL</sequence>
<evidence type="ECO:0000256" key="3">
    <source>
        <dbReference type="SAM" id="MobiDB-lite"/>
    </source>
</evidence>
<feature type="repeat" description="RCC1" evidence="2">
    <location>
        <begin position="54"/>
        <end position="106"/>
    </location>
</feature>
<organism evidence="5 6">
    <name type="scientific">Elysia marginata</name>
    <dbReference type="NCBI Taxonomy" id="1093978"/>
    <lineage>
        <taxon>Eukaryota</taxon>
        <taxon>Metazoa</taxon>
        <taxon>Spiralia</taxon>
        <taxon>Lophotrochozoa</taxon>
        <taxon>Mollusca</taxon>
        <taxon>Gastropoda</taxon>
        <taxon>Heterobranchia</taxon>
        <taxon>Euthyneura</taxon>
        <taxon>Panpulmonata</taxon>
        <taxon>Sacoglossa</taxon>
        <taxon>Placobranchoidea</taxon>
        <taxon>Plakobranchidae</taxon>
        <taxon>Elysia</taxon>
    </lineage>
</organism>
<dbReference type="AlphaFoldDB" id="A0AAV4JSL7"/>
<dbReference type="Pfam" id="PF25390">
    <property type="entry name" value="WD40_RLD"/>
    <property type="match status" value="1"/>
</dbReference>
<dbReference type="InterPro" id="IPR058923">
    <property type="entry name" value="RCC1-like_dom"/>
</dbReference>
<evidence type="ECO:0000256" key="2">
    <source>
        <dbReference type="PROSITE-ProRule" id="PRU00235"/>
    </source>
</evidence>
<feature type="repeat" description="RCC1" evidence="2">
    <location>
        <begin position="1"/>
        <end position="53"/>
    </location>
</feature>
<dbReference type="PANTHER" id="PTHR22872">
    <property type="entry name" value="BTK-BINDING PROTEIN-RELATED"/>
    <property type="match status" value="1"/>
</dbReference>
<evidence type="ECO:0000259" key="4">
    <source>
        <dbReference type="Pfam" id="PF25390"/>
    </source>
</evidence>
<evidence type="ECO:0000313" key="5">
    <source>
        <dbReference type="EMBL" id="GFS24487.1"/>
    </source>
</evidence>
<evidence type="ECO:0000256" key="1">
    <source>
        <dbReference type="ARBA" id="ARBA00022737"/>
    </source>
</evidence>
<dbReference type="Proteomes" id="UP000762676">
    <property type="component" value="Unassembled WGS sequence"/>
</dbReference>
<dbReference type="PROSITE" id="PS00626">
    <property type="entry name" value="RCC1_2"/>
    <property type="match status" value="3"/>
</dbReference>
<dbReference type="InterPro" id="IPR000408">
    <property type="entry name" value="Reg_chr_condens"/>
</dbReference>
<keyword evidence="1" id="KW-0677">Repeat</keyword>
<reference evidence="5 6" key="1">
    <citation type="journal article" date="2021" name="Elife">
        <title>Chloroplast acquisition without the gene transfer in kleptoplastic sea slugs, Plakobranchus ocellatus.</title>
        <authorList>
            <person name="Maeda T."/>
            <person name="Takahashi S."/>
            <person name="Yoshida T."/>
            <person name="Shimamura S."/>
            <person name="Takaki Y."/>
            <person name="Nagai Y."/>
            <person name="Toyoda A."/>
            <person name="Suzuki Y."/>
            <person name="Arimoto A."/>
            <person name="Ishii H."/>
            <person name="Satoh N."/>
            <person name="Nishiyama T."/>
            <person name="Hasebe M."/>
            <person name="Maruyama T."/>
            <person name="Minagawa J."/>
            <person name="Obokata J."/>
            <person name="Shigenobu S."/>
        </authorList>
    </citation>
    <scope>NUCLEOTIDE SEQUENCE [LARGE SCALE GENOMIC DNA]</scope>
</reference>
<feature type="domain" description="RCC1-like" evidence="4">
    <location>
        <begin position="2"/>
        <end position="201"/>
    </location>
</feature>